<feature type="compositionally biased region" description="Basic and acidic residues" evidence="2">
    <location>
        <begin position="30"/>
        <end position="40"/>
    </location>
</feature>
<dbReference type="Proteomes" id="UP000076842">
    <property type="component" value="Unassembled WGS sequence"/>
</dbReference>
<feature type="region of interest" description="Disordered" evidence="2">
    <location>
        <begin position="464"/>
        <end position="517"/>
    </location>
</feature>
<feature type="compositionally biased region" description="Polar residues" evidence="2">
    <location>
        <begin position="471"/>
        <end position="481"/>
    </location>
</feature>
<evidence type="ECO:0000256" key="1">
    <source>
        <dbReference type="SAM" id="Coils"/>
    </source>
</evidence>
<evidence type="ECO:0000313" key="3">
    <source>
        <dbReference type="EMBL" id="KZT58063.1"/>
    </source>
</evidence>
<feature type="compositionally biased region" description="Polar residues" evidence="2">
    <location>
        <begin position="185"/>
        <end position="195"/>
    </location>
</feature>
<evidence type="ECO:0000256" key="2">
    <source>
        <dbReference type="SAM" id="MobiDB-lite"/>
    </source>
</evidence>
<reference evidence="3 4" key="1">
    <citation type="journal article" date="2016" name="Mol. Biol. Evol.">
        <title>Comparative Genomics of Early-Diverging Mushroom-Forming Fungi Provides Insights into the Origins of Lignocellulose Decay Capabilities.</title>
        <authorList>
            <person name="Nagy L.G."/>
            <person name="Riley R."/>
            <person name="Tritt A."/>
            <person name="Adam C."/>
            <person name="Daum C."/>
            <person name="Floudas D."/>
            <person name="Sun H."/>
            <person name="Yadav J.S."/>
            <person name="Pangilinan J."/>
            <person name="Larsson K.H."/>
            <person name="Matsuura K."/>
            <person name="Barry K."/>
            <person name="Labutti K."/>
            <person name="Kuo R."/>
            <person name="Ohm R.A."/>
            <person name="Bhattacharya S.S."/>
            <person name="Shirouzu T."/>
            <person name="Yoshinaga Y."/>
            <person name="Martin F.M."/>
            <person name="Grigoriev I.V."/>
            <person name="Hibbett D.S."/>
        </authorList>
    </citation>
    <scope>NUCLEOTIDE SEQUENCE [LARGE SCALE GENOMIC DNA]</scope>
    <source>
        <strain evidence="3 4">HHB12733</strain>
    </source>
</reference>
<feature type="region of interest" description="Disordered" evidence="2">
    <location>
        <begin position="547"/>
        <end position="645"/>
    </location>
</feature>
<keyword evidence="4" id="KW-1185">Reference proteome</keyword>
<feature type="compositionally biased region" description="Low complexity" evidence="2">
    <location>
        <begin position="492"/>
        <end position="510"/>
    </location>
</feature>
<gene>
    <name evidence="3" type="ORF">CALCODRAFT_482605</name>
</gene>
<organism evidence="3 4">
    <name type="scientific">Calocera cornea HHB12733</name>
    <dbReference type="NCBI Taxonomy" id="1353952"/>
    <lineage>
        <taxon>Eukaryota</taxon>
        <taxon>Fungi</taxon>
        <taxon>Dikarya</taxon>
        <taxon>Basidiomycota</taxon>
        <taxon>Agaricomycotina</taxon>
        <taxon>Dacrymycetes</taxon>
        <taxon>Dacrymycetales</taxon>
        <taxon>Dacrymycetaceae</taxon>
        <taxon>Calocera</taxon>
    </lineage>
</organism>
<feature type="region of interest" description="Disordered" evidence="2">
    <location>
        <begin position="694"/>
        <end position="729"/>
    </location>
</feature>
<sequence length="729" mass="80456">MAPKIPFKPTPLTLNLRTRSGSQANTDESGDGRPADHANEEPEAPSPPAPHRLLPSWLPPSSQDDAPILYPVPAYTYQLRPRPSRPPSTTNSAVGQSPRLPAHIRTRTQSISTRGSDGERPASHAAPSRPSRADTPMPRVSPRETPSLPPPPLPTAHTTPPAANPPNRPPQQGVRWDYGLYEDASTVNATDSVTEVPSEPPSRSAGQPSVMPPPPRNMPHGPSSRQWRFTMQGDAASTTETETTVRPRPAASHPPAGQPAPPMSVPPQQGHQNDSNTAVGDGSSVRMVSFEEWDQLTRARPAGPWTLDWWPEGLRYTPPEEWGTRHFWSGELHFDWNEPDPDDPWIPCLHCCKAHWFISTQKNPGAKFFKCQFNRHPEDCRMFSYEGPLRADGKIKLTTVVFPPGMEPDRYPPANLIVRPPERVDPRIAYIRDMRNRENQRRYNELQETYRQARLEGERLRAEHAARLASQPASQPTSQPIDPNVGPEHYAPGESPLPVPSVGVPSHVEPASPTPVIAPRAPRAQVYALRRSNTAAFRNQLAEIMGSPGAENTSQDHARPAGQPALRPAESTDEPPPNMSEAGTRKTIDKGKNKAVEKRPAEGQPDDAPPPQRQRVESAGGDPPVTPRGPRSWHGSHTWPIGVAPDPEYVRRDLAALASLPGPQTRLTMLHLAASILADPNVLPESTRAAVEGALNREIDDEGNRLREEESRREYEEWAQRNHRAPPRE</sequence>
<feature type="compositionally biased region" description="Basic and acidic residues" evidence="2">
    <location>
        <begin position="583"/>
        <end position="601"/>
    </location>
</feature>
<keyword evidence="1" id="KW-0175">Coiled coil</keyword>
<feature type="compositionally biased region" description="Pro residues" evidence="2">
    <location>
        <begin position="256"/>
        <end position="265"/>
    </location>
</feature>
<feature type="compositionally biased region" description="Polar residues" evidence="2">
    <location>
        <begin position="266"/>
        <end position="278"/>
    </location>
</feature>
<feature type="compositionally biased region" description="Basic and acidic residues" evidence="2">
    <location>
        <begin position="695"/>
        <end position="729"/>
    </location>
</feature>
<accession>A0A165GH36</accession>
<dbReference type="AlphaFoldDB" id="A0A165GH36"/>
<feature type="region of interest" description="Disordered" evidence="2">
    <location>
        <begin position="1"/>
        <end position="282"/>
    </location>
</feature>
<protein>
    <submittedName>
        <fullName evidence="3">Uncharacterized protein</fullName>
    </submittedName>
</protein>
<dbReference type="InParanoid" id="A0A165GH36"/>
<dbReference type="EMBL" id="KV423955">
    <property type="protein sequence ID" value="KZT58063.1"/>
    <property type="molecule type" value="Genomic_DNA"/>
</dbReference>
<evidence type="ECO:0000313" key="4">
    <source>
        <dbReference type="Proteomes" id="UP000076842"/>
    </source>
</evidence>
<feature type="coiled-coil region" evidence="1">
    <location>
        <begin position="436"/>
        <end position="463"/>
    </location>
</feature>
<name>A0A165GH36_9BASI</name>
<proteinExistence type="predicted"/>
<feature type="compositionally biased region" description="Polar residues" evidence="2">
    <location>
        <begin position="12"/>
        <end position="27"/>
    </location>
</feature>